<evidence type="ECO:0000313" key="2">
    <source>
        <dbReference type="EMBL" id="URD77562.1"/>
    </source>
</evidence>
<evidence type="ECO:0000313" key="3">
    <source>
        <dbReference type="Proteomes" id="UP001055439"/>
    </source>
</evidence>
<name>A0A9E7EJX7_9LILI</name>
<dbReference type="EMBL" id="CP097503">
    <property type="protein sequence ID" value="URD77562.1"/>
    <property type="molecule type" value="Genomic_DNA"/>
</dbReference>
<gene>
    <name evidence="2" type="ORF">MUK42_02564</name>
</gene>
<dbReference type="AlphaFoldDB" id="A0A9E7EJX7"/>
<feature type="compositionally biased region" description="Polar residues" evidence="1">
    <location>
        <begin position="145"/>
        <end position="156"/>
    </location>
</feature>
<accession>A0A9E7EJX7</accession>
<reference evidence="2" key="1">
    <citation type="submission" date="2022-05" db="EMBL/GenBank/DDBJ databases">
        <title>The Musa troglodytarum L. genome provides insights into the mechanism of non-climacteric behaviour and enrichment of carotenoids.</title>
        <authorList>
            <person name="Wang J."/>
        </authorList>
    </citation>
    <scope>NUCLEOTIDE SEQUENCE</scope>
    <source>
        <tissue evidence="2">Leaf</tissue>
    </source>
</reference>
<proteinExistence type="predicted"/>
<protein>
    <submittedName>
        <fullName evidence="2">Uncharacterized protein</fullName>
    </submittedName>
</protein>
<evidence type="ECO:0000256" key="1">
    <source>
        <dbReference type="SAM" id="MobiDB-lite"/>
    </source>
</evidence>
<sequence>MRFPRPDKSTWPHQPSRTIAVCSTRTESTPSWTPALLLPLKRWSQGPPWWIDTHSPAQAIEPRPATTKAATTNRYSFCRSRSRAKARYGGLIFILLIRQSSEARYDGSHHTRTIERLAPLATMPGTIPTTLTIKTRFTTPKGARSASSDPRSQQARSVKIPLTHCTLPP</sequence>
<dbReference type="Proteomes" id="UP001055439">
    <property type="component" value="Chromosome 10"/>
</dbReference>
<organism evidence="2 3">
    <name type="scientific">Musa troglodytarum</name>
    <name type="common">fe'i banana</name>
    <dbReference type="NCBI Taxonomy" id="320322"/>
    <lineage>
        <taxon>Eukaryota</taxon>
        <taxon>Viridiplantae</taxon>
        <taxon>Streptophyta</taxon>
        <taxon>Embryophyta</taxon>
        <taxon>Tracheophyta</taxon>
        <taxon>Spermatophyta</taxon>
        <taxon>Magnoliopsida</taxon>
        <taxon>Liliopsida</taxon>
        <taxon>Zingiberales</taxon>
        <taxon>Musaceae</taxon>
        <taxon>Musa</taxon>
    </lineage>
</organism>
<keyword evidence="3" id="KW-1185">Reference proteome</keyword>
<feature type="region of interest" description="Disordered" evidence="1">
    <location>
        <begin position="138"/>
        <end position="169"/>
    </location>
</feature>